<feature type="region of interest" description="Disordered" evidence="1">
    <location>
        <begin position="30"/>
        <end position="58"/>
    </location>
</feature>
<dbReference type="OrthoDB" id="5281164at2759"/>
<evidence type="ECO:0000313" key="3">
    <source>
        <dbReference type="Proteomes" id="UP000235672"/>
    </source>
</evidence>
<evidence type="ECO:0008006" key="4">
    <source>
        <dbReference type="Google" id="ProtNLM"/>
    </source>
</evidence>
<dbReference type="EMBL" id="KZ613475">
    <property type="protein sequence ID" value="PMD23405.1"/>
    <property type="molecule type" value="Genomic_DNA"/>
</dbReference>
<proteinExistence type="predicted"/>
<protein>
    <recommendedName>
        <fullName evidence="4">F-box domain-containing protein</fullName>
    </recommendedName>
</protein>
<sequence length="391" mass="43851">MSGNLTLSPTCSLDIRISTPATSATTQASNAAGIAGHQESVSSRKVYKTQGNKDHDQMTLGDRVVKPISTRDSHTTMTRRTPQLSLNIPLAVSTPRNYDAGDSTTPPLSPESESPGIMQRNERQKHLNLTLDKLNDNSRPHLTLNIPTYPSRGLHLQGAGETTTPPLSPQYYPATAQHLIPHDVGDCKLTRRSLTSGQGPRRKPTLINLHPYIQALIIHHLEKDEWLDKYSLRATCRRFYSLIGPPRPEGFDLYQWPYLKDSLLSCKDCLRLRHTTEFVDLMRLDTFRPGGSAARHRYCIDCGLKEQFAAGKRIPPRLKKRTRLKVDGVEFVVCVYCGEFGKAPSREETWFTDCCRLCFVDASRCIGLLGPGVDIPPSTPSILKRQYLEWC</sequence>
<feature type="region of interest" description="Disordered" evidence="1">
    <location>
        <begin position="96"/>
        <end position="116"/>
    </location>
</feature>
<accession>A0A2J6QAY1</accession>
<gene>
    <name evidence="2" type="ORF">NA56DRAFT_70477</name>
</gene>
<dbReference type="Proteomes" id="UP000235672">
    <property type="component" value="Unassembled WGS sequence"/>
</dbReference>
<organism evidence="2 3">
    <name type="scientific">Hyaloscypha hepaticicola</name>
    <dbReference type="NCBI Taxonomy" id="2082293"/>
    <lineage>
        <taxon>Eukaryota</taxon>
        <taxon>Fungi</taxon>
        <taxon>Dikarya</taxon>
        <taxon>Ascomycota</taxon>
        <taxon>Pezizomycotina</taxon>
        <taxon>Leotiomycetes</taxon>
        <taxon>Helotiales</taxon>
        <taxon>Hyaloscyphaceae</taxon>
        <taxon>Hyaloscypha</taxon>
    </lineage>
</organism>
<feature type="compositionally biased region" description="Low complexity" evidence="1">
    <location>
        <begin position="103"/>
        <end position="115"/>
    </location>
</feature>
<reference evidence="2 3" key="1">
    <citation type="submission" date="2016-05" db="EMBL/GenBank/DDBJ databases">
        <title>A degradative enzymes factory behind the ericoid mycorrhizal symbiosis.</title>
        <authorList>
            <consortium name="DOE Joint Genome Institute"/>
            <person name="Martino E."/>
            <person name="Morin E."/>
            <person name="Grelet G."/>
            <person name="Kuo A."/>
            <person name="Kohler A."/>
            <person name="Daghino S."/>
            <person name="Barry K."/>
            <person name="Choi C."/>
            <person name="Cichocki N."/>
            <person name="Clum A."/>
            <person name="Copeland A."/>
            <person name="Hainaut M."/>
            <person name="Haridas S."/>
            <person name="Labutti K."/>
            <person name="Lindquist E."/>
            <person name="Lipzen A."/>
            <person name="Khouja H.-R."/>
            <person name="Murat C."/>
            <person name="Ohm R."/>
            <person name="Olson A."/>
            <person name="Spatafora J."/>
            <person name="Veneault-Fourrey C."/>
            <person name="Henrissat B."/>
            <person name="Grigoriev I."/>
            <person name="Martin F."/>
            <person name="Perotto S."/>
        </authorList>
    </citation>
    <scope>NUCLEOTIDE SEQUENCE [LARGE SCALE GENOMIC DNA]</scope>
    <source>
        <strain evidence="2 3">UAMH 7357</strain>
    </source>
</reference>
<evidence type="ECO:0000256" key="1">
    <source>
        <dbReference type="SAM" id="MobiDB-lite"/>
    </source>
</evidence>
<name>A0A2J6QAY1_9HELO</name>
<dbReference type="AlphaFoldDB" id="A0A2J6QAY1"/>
<evidence type="ECO:0000313" key="2">
    <source>
        <dbReference type="EMBL" id="PMD23405.1"/>
    </source>
</evidence>
<keyword evidence="3" id="KW-1185">Reference proteome</keyword>